<sequence>MKSITRVTVDKRSLDKRTDEAVKRANHRTMSRIFQIPAPIKSLFDNFPLKTYPPISSQDDAMHAEFLKRKYPFGGSSQTDINSTFALGVYNIFCEPKTKTILASDPWCLYAQFALCKKNALRLPCGNLEQEGGDDEYNHCLDLLSPFAANDETLPVLIEGYNKRYIRSTDGINEILTSRVNDDPEQLLFINMLDHIVYDCWMLQIFFHLSAAQFLKMYSFQDTCEIKDLKVSLTKRNHFHLRHREIVKNIESPMQCYQHSSIKNMLAPIQESCQTTLLQFQESLGNKPFVSTSDATPTYFELKIASYMLCIANLPDETPLKAFVNDKCQQLMHHAQLTLAKLHHITT</sequence>
<dbReference type="InterPro" id="IPR021211">
    <property type="entry name" value="SAM35"/>
</dbReference>
<evidence type="ECO:0000313" key="1">
    <source>
        <dbReference type="EMBL" id="QLG72005.1"/>
    </source>
</evidence>
<name>A0A7H9AZX5_ZYGMR</name>
<dbReference type="EMBL" id="CP058606">
    <property type="protein sequence ID" value="QLG72005.1"/>
    <property type="molecule type" value="Genomic_DNA"/>
</dbReference>
<keyword evidence="2" id="KW-1185">Reference proteome</keyword>
<protein>
    <submittedName>
        <fullName evidence="1">Uncharacterized protein</fullName>
    </submittedName>
</protein>
<organism evidence="1 2">
    <name type="scientific">Zygotorulaspora mrakii</name>
    <name type="common">Zygosaccharomyces mrakii</name>
    <dbReference type="NCBI Taxonomy" id="42260"/>
    <lineage>
        <taxon>Eukaryota</taxon>
        <taxon>Fungi</taxon>
        <taxon>Dikarya</taxon>
        <taxon>Ascomycota</taxon>
        <taxon>Saccharomycotina</taxon>
        <taxon>Saccharomycetes</taxon>
        <taxon>Saccharomycetales</taxon>
        <taxon>Saccharomycetaceae</taxon>
        <taxon>Zygotorulaspora</taxon>
    </lineage>
</organism>
<evidence type="ECO:0000313" key="2">
    <source>
        <dbReference type="Proteomes" id="UP000509704"/>
    </source>
</evidence>
<proteinExistence type="predicted"/>
<dbReference type="AlphaFoldDB" id="A0A7H9AZX5"/>
<dbReference type="RefSeq" id="XP_037143733.1">
    <property type="nucleotide sequence ID" value="XM_037287838.1"/>
</dbReference>
<gene>
    <name evidence="1" type="ORF">HG535_0C03580</name>
</gene>
<dbReference type="Proteomes" id="UP000509704">
    <property type="component" value="Chromosome 3"/>
</dbReference>
<dbReference type="Pfam" id="PF10806">
    <property type="entry name" value="SAM35"/>
    <property type="match status" value="1"/>
</dbReference>
<dbReference type="OrthoDB" id="198787at2759"/>
<dbReference type="KEGG" id="zmk:HG535_0C03580"/>
<accession>A0A7H9AZX5</accession>
<dbReference type="GeneID" id="59235703"/>
<reference evidence="1 2" key="1">
    <citation type="submission" date="2020-07" db="EMBL/GenBank/DDBJ databases">
        <title>The yeast mating-type switching endonuclease HO is a domesticated member of an unorthodox homing genetic element family.</title>
        <authorList>
            <person name="Coughlan A.Y."/>
            <person name="Lombardi L."/>
            <person name="Braun-Galleani S."/>
            <person name="Martos A.R."/>
            <person name="Galeote V."/>
            <person name="Bigey F."/>
            <person name="Dequin S."/>
            <person name="Byrne K.P."/>
            <person name="Wolfe K.H."/>
        </authorList>
    </citation>
    <scope>NUCLEOTIDE SEQUENCE [LARGE SCALE GENOMIC DNA]</scope>
    <source>
        <strain evidence="1 2">NRRL Y-6702</strain>
    </source>
</reference>